<sequence length="67" mass="7731">MIVVVLVLTSCLQLCPLCGLFFIAFIHKKWERNTILVVISGMDKCLLHSNYIIVVGTFYLFSGFLWY</sequence>
<dbReference type="Proteomes" id="UP000267821">
    <property type="component" value="Unassembled WGS sequence"/>
</dbReference>
<protein>
    <submittedName>
        <fullName evidence="2">Uncharacterized protein</fullName>
    </submittedName>
</protein>
<evidence type="ECO:0000313" key="2">
    <source>
        <dbReference type="EMBL" id="RPB24166.1"/>
    </source>
</evidence>
<dbReference type="EMBL" id="ML121543">
    <property type="protein sequence ID" value="RPB24166.1"/>
    <property type="molecule type" value="Genomic_DNA"/>
</dbReference>
<proteinExistence type="predicted"/>
<keyword evidence="1" id="KW-0812">Transmembrane</keyword>
<evidence type="ECO:0000256" key="1">
    <source>
        <dbReference type="SAM" id="Phobius"/>
    </source>
</evidence>
<accession>A0A3N4LMW7</accession>
<gene>
    <name evidence="2" type="ORF">L211DRAFT_212494</name>
</gene>
<keyword evidence="1" id="KW-0472">Membrane</keyword>
<reference evidence="2 3" key="1">
    <citation type="journal article" date="2018" name="Nat. Ecol. Evol.">
        <title>Pezizomycetes genomes reveal the molecular basis of ectomycorrhizal truffle lifestyle.</title>
        <authorList>
            <person name="Murat C."/>
            <person name="Payen T."/>
            <person name="Noel B."/>
            <person name="Kuo A."/>
            <person name="Morin E."/>
            <person name="Chen J."/>
            <person name="Kohler A."/>
            <person name="Krizsan K."/>
            <person name="Balestrini R."/>
            <person name="Da Silva C."/>
            <person name="Montanini B."/>
            <person name="Hainaut M."/>
            <person name="Levati E."/>
            <person name="Barry K.W."/>
            <person name="Belfiori B."/>
            <person name="Cichocki N."/>
            <person name="Clum A."/>
            <person name="Dockter R.B."/>
            <person name="Fauchery L."/>
            <person name="Guy J."/>
            <person name="Iotti M."/>
            <person name="Le Tacon F."/>
            <person name="Lindquist E.A."/>
            <person name="Lipzen A."/>
            <person name="Malagnac F."/>
            <person name="Mello A."/>
            <person name="Molinier V."/>
            <person name="Miyauchi S."/>
            <person name="Poulain J."/>
            <person name="Riccioni C."/>
            <person name="Rubini A."/>
            <person name="Sitrit Y."/>
            <person name="Splivallo R."/>
            <person name="Traeger S."/>
            <person name="Wang M."/>
            <person name="Zifcakova L."/>
            <person name="Wipf D."/>
            <person name="Zambonelli A."/>
            <person name="Paolocci F."/>
            <person name="Nowrousian M."/>
            <person name="Ottonello S."/>
            <person name="Baldrian P."/>
            <person name="Spatafora J.W."/>
            <person name="Henrissat B."/>
            <person name="Nagy L.G."/>
            <person name="Aury J.M."/>
            <person name="Wincker P."/>
            <person name="Grigoriev I.V."/>
            <person name="Bonfante P."/>
            <person name="Martin F.M."/>
        </authorList>
    </citation>
    <scope>NUCLEOTIDE SEQUENCE [LARGE SCALE GENOMIC DNA]</scope>
    <source>
        <strain evidence="2 3">ATCC MYA-4762</strain>
    </source>
</reference>
<feature type="transmembrane region" description="Helical" evidence="1">
    <location>
        <begin position="6"/>
        <end position="26"/>
    </location>
</feature>
<dbReference type="InParanoid" id="A0A3N4LMW7"/>
<evidence type="ECO:0000313" key="3">
    <source>
        <dbReference type="Proteomes" id="UP000267821"/>
    </source>
</evidence>
<organism evidence="2 3">
    <name type="scientific">Terfezia boudieri ATCC MYA-4762</name>
    <dbReference type="NCBI Taxonomy" id="1051890"/>
    <lineage>
        <taxon>Eukaryota</taxon>
        <taxon>Fungi</taxon>
        <taxon>Dikarya</taxon>
        <taxon>Ascomycota</taxon>
        <taxon>Pezizomycotina</taxon>
        <taxon>Pezizomycetes</taxon>
        <taxon>Pezizales</taxon>
        <taxon>Pezizaceae</taxon>
        <taxon>Terfezia</taxon>
    </lineage>
</organism>
<dbReference type="AlphaFoldDB" id="A0A3N4LMW7"/>
<keyword evidence="3" id="KW-1185">Reference proteome</keyword>
<name>A0A3N4LMW7_9PEZI</name>
<keyword evidence="1" id="KW-1133">Transmembrane helix</keyword>
<feature type="transmembrane region" description="Helical" evidence="1">
    <location>
        <begin position="47"/>
        <end position="66"/>
    </location>
</feature>